<evidence type="ECO:0000256" key="5">
    <source>
        <dbReference type="ARBA" id="ARBA00023002"/>
    </source>
</evidence>
<evidence type="ECO:0000259" key="9">
    <source>
        <dbReference type="Pfam" id="PF02771"/>
    </source>
</evidence>
<evidence type="ECO:0000256" key="3">
    <source>
        <dbReference type="ARBA" id="ARBA00022630"/>
    </source>
</evidence>
<dbReference type="EMBL" id="AGUD01000279">
    <property type="protein sequence ID" value="EHN09500.1"/>
    <property type="molecule type" value="Genomic_DNA"/>
</dbReference>
<dbReference type="InterPro" id="IPR009100">
    <property type="entry name" value="AcylCoA_DH/oxidase_NM_dom_sf"/>
</dbReference>
<dbReference type="InterPro" id="IPR050741">
    <property type="entry name" value="Acyl-CoA_dehydrogenase"/>
</dbReference>
<evidence type="ECO:0000259" key="8">
    <source>
        <dbReference type="Pfam" id="PF02770"/>
    </source>
</evidence>
<evidence type="ECO:0000313" key="11">
    <source>
        <dbReference type="Proteomes" id="UP000005143"/>
    </source>
</evidence>
<evidence type="ECO:0000313" key="10">
    <source>
        <dbReference type="EMBL" id="EHN09500.1"/>
    </source>
</evidence>
<dbReference type="Gene3D" id="1.10.540.10">
    <property type="entry name" value="Acyl-CoA dehydrogenase/oxidase, N-terminal domain"/>
    <property type="match status" value="1"/>
</dbReference>
<dbReference type="AlphaFoldDB" id="H0E9Z6"/>
<dbReference type="InterPro" id="IPR037069">
    <property type="entry name" value="AcylCoA_DH/ox_N_sf"/>
</dbReference>
<dbReference type="PANTHER" id="PTHR48083:SF1">
    <property type="entry name" value="DEHYDROGENASE, PUTATIVE (AFU_ORTHOLOGUE AFUA_7G06510)-RELATED"/>
    <property type="match status" value="1"/>
</dbReference>
<feature type="domain" description="Acyl-CoA dehydrogenase/oxidase C-terminal" evidence="7">
    <location>
        <begin position="237"/>
        <end position="383"/>
    </location>
</feature>
<dbReference type="InterPro" id="IPR046373">
    <property type="entry name" value="Acyl-CoA_Oxase/DH_mid-dom_sf"/>
</dbReference>
<dbReference type="Gene3D" id="1.20.140.10">
    <property type="entry name" value="Butyryl-CoA Dehydrogenase, subunit A, domain 3"/>
    <property type="match status" value="1"/>
</dbReference>
<reference evidence="10 11" key="1">
    <citation type="journal article" date="2013" name="Biodegradation">
        <title>Quantitative proteomic analysis of ibuprofen-degrading Patulibacter sp. strain I11.</title>
        <authorList>
            <person name="Almeida B."/>
            <person name="Kjeldal H."/>
            <person name="Lolas I."/>
            <person name="Knudsen A.D."/>
            <person name="Carvalho G."/>
            <person name="Nielsen K.L."/>
            <person name="Barreto Crespo M.T."/>
            <person name="Stensballe A."/>
            <person name="Nielsen J.L."/>
        </authorList>
    </citation>
    <scope>NUCLEOTIDE SEQUENCE [LARGE SCALE GENOMIC DNA]</scope>
    <source>
        <strain evidence="10 11">I11</strain>
    </source>
</reference>
<keyword evidence="4 6" id="KW-0274">FAD</keyword>
<feature type="domain" description="Acyl-CoA dehydrogenase/oxidase N-terminal" evidence="9">
    <location>
        <begin position="13"/>
        <end position="123"/>
    </location>
</feature>
<name>H0E9Z6_9ACTN</name>
<dbReference type="InterPro" id="IPR036250">
    <property type="entry name" value="AcylCo_DH-like_C"/>
</dbReference>
<dbReference type="PATRIC" id="fig|1097667.3.peg.3638"/>
<protein>
    <submittedName>
        <fullName evidence="10">Acyl-CoA dehydrogenase domain protein</fullName>
    </submittedName>
</protein>
<evidence type="ECO:0000256" key="6">
    <source>
        <dbReference type="RuleBase" id="RU362125"/>
    </source>
</evidence>
<accession>H0E9Z6</accession>
<evidence type="ECO:0000259" key="7">
    <source>
        <dbReference type="Pfam" id="PF00441"/>
    </source>
</evidence>
<comment type="similarity">
    <text evidence="2 6">Belongs to the acyl-CoA dehydrogenase family.</text>
</comment>
<gene>
    <name evidence="10" type="ORF">PAI11_36690</name>
</gene>
<keyword evidence="5 6" id="KW-0560">Oxidoreductase</keyword>
<evidence type="ECO:0000256" key="2">
    <source>
        <dbReference type="ARBA" id="ARBA00009347"/>
    </source>
</evidence>
<keyword evidence="11" id="KW-1185">Reference proteome</keyword>
<proteinExistence type="inferred from homology"/>
<dbReference type="InterPro" id="IPR013786">
    <property type="entry name" value="AcylCoA_DH/ox_N"/>
</dbReference>
<sequence length="391" mass="41719">MSTDVPVLPLIESDELQAIRGSIREIADRFGPHYMRECYERDEPPNAMWEALSEGGFVGINVPEQWDGGGLGMLGLITVAEELAANGSTLLLLVVSSAINGSILAKHGTTEQKETWLRGVATGTKRLAFAITEPDAGTNSHNLRTTIKPNGNGKYVINGQKTFISGVEQSDAILVVTRAVLDDGNLGLPSLALVDTDAPGLKRDKIPMPYLGPDHQWTLFLDDVEVDEDRLIGGFNGGLGPIFDGLNPERIIGAALAIGGGRLALEKASAYARERTVWKTPIGAHQGIAHPLAKAKIDLDLAWLMTQKAAVLNDAGAKAGEASNMAKYAAAEAAIEAVERAIQTHGGNGITLEYGLSDLWWGVRLTRTAPVSAEMILNFVAEHSLGLPKSY</sequence>
<dbReference type="Pfam" id="PF02771">
    <property type="entry name" value="Acyl-CoA_dh_N"/>
    <property type="match status" value="1"/>
</dbReference>
<dbReference type="SUPFAM" id="SSF56645">
    <property type="entry name" value="Acyl-CoA dehydrogenase NM domain-like"/>
    <property type="match status" value="1"/>
</dbReference>
<keyword evidence="3 6" id="KW-0285">Flavoprotein</keyword>
<evidence type="ECO:0000256" key="4">
    <source>
        <dbReference type="ARBA" id="ARBA00022827"/>
    </source>
</evidence>
<dbReference type="Pfam" id="PF00441">
    <property type="entry name" value="Acyl-CoA_dh_1"/>
    <property type="match status" value="1"/>
</dbReference>
<dbReference type="InterPro" id="IPR006091">
    <property type="entry name" value="Acyl-CoA_Oxase/DH_mid-dom"/>
</dbReference>
<dbReference type="Gene3D" id="2.40.110.10">
    <property type="entry name" value="Butyryl-CoA Dehydrogenase, subunit A, domain 2"/>
    <property type="match status" value="1"/>
</dbReference>
<dbReference type="FunFam" id="1.20.140.10:FF:000012">
    <property type="entry name" value="Acyl-CoA dehydrogenase fadE12"/>
    <property type="match status" value="1"/>
</dbReference>
<dbReference type="GO" id="GO:0050660">
    <property type="term" value="F:flavin adenine dinucleotide binding"/>
    <property type="evidence" value="ECO:0007669"/>
    <property type="project" value="InterPro"/>
</dbReference>
<dbReference type="PIRSF" id="PIRSF016578">
    <property type="entry name" value="HsaA"/>
    <property type="match status" value="1"/>
</dbReference>
<dbReference type="SUPFAM" id="SSF47203">
    <property type="entry name" value="Acyl-CoA dehydrogenase C-terminal domain-like"/>
    <property type="match status" value="1"/>
</dbReference>
<feature type="domain" description="Acyl-CoA oxidase/dehydrogenase middle" evidence="8">
    <location>
        <begin position="128"/>
        <end position="207"/>
    </location>
</feature>
<dbReference type="InterPro" id="IPR009075">
    <property type="entry name" value="AcylCo_DH/oxidase_C"/>
</dbReference>
<dbReference type="Pfam" id="PF02770">
    <property type="entry name" value="Acyl-CoA_dh_M"/>
    <property type="match status" value="1"/>
</dbReference>
<dbReference type="Proteomes" id="UP000005143">
    <property type="component" value="Unassembled WGS sequence"/>
</dbReference>
<dbReference type="PANTHER" id="PTHR48083">
    <property type="entry name" value="MEDIUM-CHAIN SPECIFIC ACYL-COA DEHYDROGENASE, MITOCHONDRIAL-RELATED"/>
    <property type="match status" value="1"/>
</dbReference>
<evidence type="ECO:0000256" key="1">
    <source>
        <dbReference type="ARBA" id="ARBA00001974"/>
    </source>
</evidence>
<dbReference type="GO" id="GO:0003995">
    <property type="term" value="F:acyl-CoA dehydrogenase activity"/>
    <property type="evidence" value="ECO:0007669"/>
    <property type="project" value="TreeGrafter"/>
</dbReference>
<comment type="caution">
    <text evidence="10">The sequence shown here is derived from an EMBL/GenBank/DDBJ whole genome shotgun (WGS) entry which is preliminary data.</text>
</comment>
<dbReference type="CDD" id="cd00567">
    <property type="entry name" value="ACAD"/>
    <property type="match status" value="1"/>
</dbReference>
<dbReference type="GO" id="GO:0033539">
    <property type="term" value="P:fatty acid beta-oxidation using acyl-CoA dehydrogenase"/>
    <property type="evidence" value="ECO:0007669"/>
    <property type="project" value="TreeGrafter"/>
</dbReference>
<organism evidence="10 11">
    <name type="scientific">Patulibacter medicamentivorans</name>
    <dbReference type="NCBI Taxonomy" id="1097667"/>
    <lineage>
        <taxon>Bacteria</taxon>
        <taxon>Bacillati</taxon>
        <taxon>Actinomycetota</taxon>
        <taxon>Thermoleophilia</taxon>
        <taxon>Solirubrobacterales</taxon>
        <taxon>Patulibacteraceae</taxon>
        <taxon>Patulibacter</taxon>
    </lineage>
</organism>
<comment type="cofactor">
    <cofactor evidence="1 6">
        <name>FAD</name>
        <dbReference type="ChEBI" id="CHEBI:57692"/>
    </cofactor>
</comment>
<dbReference type="GO" id="GO:0005737">
    <property type="term" value="C:cytoplasm"/>
    <property type="evidence" value="ECO:0007669"/>
    <property type="project" value="TreeGrafter"/>
</dbReference>